<dbReference type="InterPro" id="IPR043917">
    <property type="entry name" value="DUF5753"/>
</dbReference>
<proteinExistence type="predicted"/>
<sequence>MSAPTTTPPGTDDSGVRAKTLRGLLLARELDSARLARGFTTRELASAMSMSPAMVNRVMTGRRVPTALEIGGLCAVLDVPAARRPLLYRRAAATDLTGWVVHAGTGDDPIGDVEAVADGITGFDPALIPRPLRTPAYERAIGADRGRADPALLRISRFFLHPSALSHPAVSAETMRDQLLHLVENHAHRVRLLPIGVAREPGFRVLEVGHFPPVVHIEHHGTDVLLEEPAATGAHTAFLRHLTDVALSGSHTGAALRNLIR</sequence>
<dbReference type="OrthoDB" id="3693079at2"/>
<dbReference type="SMART" id="SM00530">
    <property type="entry name" value="HTH_XRE"/>
    <property type="match status" value="1"/>
</dbReference>
<accession>W7IXZ2</accession>
<organism evidence="2 3">
    <name type="scientific">Actinokineospora spheciospongiae</name>
    <dbReference type="NCBI Taxonomy" id="909613"/>
    <lineage>
        <taxon>Bacteria</taxon>
        <taxon>Bacillati</taxon>
        <taxon>Actinomycetota</taxon>
        <taxon>Actinomycetes</taxon>
        <taxon>Pseudonocardiales</taxon>
        <taxon>Pseudonocardiaceae</taxon>
        <taxon>Actinokineospora</taxon>
    </lineage>
</organism>
<comment type="caution">
    <text evidence="2">The sequence shown here is derived from an EMBL/GenBank/DDBJ whole genome shotgun (WGS) entry which is preliminary data.</text>
</comment>
<dbReference type="Proteomes" id="UP000019277">
    <property type="component" value="Unassembled WGS sequence"/>
</dbReference>
<dbReference type="AlphaFoldDB" id="W7IXZ2"/>
<evidence type="ECO:0000313" key="2">
    <source>
        <dbReference type="EMBL" id="EWC61366.1"/>
    </source>
</evidence>
<dbReference type="STRING" id="909613.UO65_3339"/>
<dbReference type="EMBL" id="AYXG01000115">
    <property type="protein sequence ID" value="EWC61366.1"/>
    <property type="molecule type" value="Genomic_DNA"/>
</dbReference>
<name>W7IXZ2_9PSEU</name>
<dbReference type="InterPro" id="IPR001387">
    <property type="entry name" value="Cro/C1-type_HTH"/>
</dbReference>
<feature type="domain" description="HTH cro/C1-type" evidence="1">
    <location>
        <begin position="30"/>
        <end position="84"/>
    </location>
</feature>
<dbReference type="Pfam" id="PF19054">
    <property type="entry name" value="DUF5753"/>
    <property type="match status" value="1"/>
</dbReference>
<dbReference type="SUPFAM" id="SSF47413">
    <property type="entry name" value="lambda repressor-like DNA-binding domains"/>
    <property type="match status" value="1"/>
</dbReference>
<dbReference type="RefSeq" id="WP_035283405.1">
    <property type="nucleotide sequence ID" value="NZ_AYXG01000115.1"/>
</dbReference>
<gene>
    <name evidence="2" type="ORF">UO65_3339</name>
</gene>
<reference evidence="2 3" key="1">
    <citation type="journal article" date="2014" name="Genome Announc.">
        <title>Draft Genome Sequence of the Antitrypanosomally Active Sponge-Associated Bacterium Actinokineospora sp. Strain EG49.</title>
        <authorList>
            <person name="Harjes J."/>
            <person name="Ryu T."/>
            <person name="Abdelmohsen U.R."/>
            <person name="Moitinho-Silva L."/>
            <person name="Horn H."/>
            <person name="Ravasi T."/>
            <person name="Hentschel U."/>
        </authorList>
    </citation>
    <scope>NUCLEOTIDE SEQUENCE [LARGE SCALE GENOMIC DNA]</scope>
    <source>
        <strain evidence="2 3">EG49</strain>
    </source>
</reference>
<protein>
    <recommendedName>
        <fullName evidence="1">HTH cro/C1-type domain-containing protein</fullName>
    </recommendedName>
</protein>
<dbReference type="Gene3D" id="1.10.260.40">
    <property type="entry name" value="lambda repressor-like DNA-binding domains"/>
    <property type="match status" value="1"/>
</dbReference>
<dbReference type="eggNOG" id="COG1396">
    <property type="taxonomic scope" value="Bacteria"/>
</dbReference>
<keyword evidence="3" id="KW-1185">Reference proteome</keyword>
<dbReference type="Pfam" id="PF13560">
    <property type="entry name" value="HTH_31"/>
    <property type="match status" value="1"/>
</dbReference>
<dbReference type="InterPro" id="IPR010982">
    <property type="entry name" value="Lambda_DNA-bd_dom_sf"/>
</dbReference>
<dbReference type="PROSITE" id="PS50943">
    <property type="entry name" value="HTH_CROC1"/>
    <property type="match status" value="1"/>
</dbReference>
<dbReference type="CDD" id="cd00093">
    <property type="entry name" value="HTH_XRE"/>
    <property type="match status" value="1"/>
</dbReference>
<evidence type="ECO:0000313" key="3">
    <source>
        <dbReference type="Proteomes" id="UP000019277"/>
    </source>
</evidence>
<evidence type="ECO:0000259" key="1">
    <source>
        <dbReference type="PROSITE" id="PS50943"/>
    </source>
</evidence>
<dbReference type="GO" id="GO:0003677">
    <property type="term" value="F:DNA binding"/>
    <property type="evidence" value="ECO:0007669"/>
    <property type="project" value="InterPro"/>
</dbReference>